<reference evidence="2" key="1">
    <citation type="journal article" date="2012" name="Science">
        <title>The Paleozoic origin of enzymatic lignin decomposition reconstructed from 31 fungal genomes.</title>
        <authorList>
            <person name="Floudas D."/>
            <person name="Binder M."/>
            <person name="Riley R."/>
            <person name="Barry K."/>
            <person name="Blanchette R.A."/>
            <person name="Henrissat B."/>
            <person name="Martinez A.T."/>
            <person name="Otillar R."/>
            <person name="Spatafora J.W."/>
            <person name="Yadav J.S."/>
            <person name="Aerts A."/>
            <person name="Benoit I."/>
            <person name="Boyd A."/>
            <person name="Carlson A."/>
            <person name="Copeland A."/>
            <person name="Coutinho P.M."/>
            <person name="de Vries R.P."/>
            <person name="Ferreira P."/>
            <person name="Findley K."/>
            <person name="Foster B."/>
            <person name="Gaskell J."/>
            <person name="Glotzer D."/>
            <person name="Gorecki P."/>
            <person name="Heitman J."/>
            <person name="Hesse C."/>
            <person name="Hori C."/>
            <person name="Igarashi K."/>
            <person name="Jurgens J.A."/>
            <person name="Kallen N."/>
            <person name="Kersten P."/>
            <person name="Kohler A."/>
            <person name="Kuees U."/>
            <person name="Kumar T.K.A."/>
            <person name="Kuo A."/>
            <person name="LaButti K."/>
            <person name="Larrondo L.F."/>
            <person name="Lindquist E."/>
            <person name="Ling A."/>
            <person name="Lombard V."/>
            <person name="Lucas S."/>
            <person name="Lundell T."/>
            <person name="Martin R."/>
            <person name="McLaughlin D.J."/>
            <person name="Morgenstern I."/>
            <person name="Morin E."/>
            <person name="Murat C."/>
            <person name="Nagy L.G."/>
            <person name="Nolan M."/>
            <person name="Ohm R.A."/>
            <person name="Patyshakuliyeva A."/>
            <person name="Rokas A."/>
            <person name="Ruiz-Duenas F.J."/>
            <person name="Sabat G."/>
            <person name="Salamov A."/>
            <person name="Samejima M."/>
            <person name="Schmutz J."/>
            <person name="Slot J.C."/>
            <person name="St John F."/>
            <person name="Stenlid J."/>
            <person name="Sun H."/>
            <person name="Sun S."/>
            <person name="Syed K."/>
            <person name="Tsang A."/>
            <person name="Wiebenga A."/>
            <person name="Young D."/>
            <person name="Pisabarro A."/>
            <person name="Eastwood D.C."/>
            <person name="Martin F."/>
            <person name="Cullen D."/>
            <person name="Grigoriev I.V."/>
            <person name="Hibbett D.S."/>
        </authorList>
    </citation>
    <scope>NUCLEOTIDE SEQUENCE [LARGE SCALE GENOMIC DNA]</scope>
    <source>
        <strain evidence="2">RWD-64-598 SS2</strain>
    </source>
</reference>
<keyword evidence="2" id="KW-1185">Reference proteome</keyword>
<protein>
    <submittedName>
        <fullName evidence="1">Uncharacterized protein</fullName>
    </submittedName>
</protein>
<dbReference type="KEGG" id="cput:CONPUDRAFT_87192"/>
<organism evidence="1 2">
    <name type="scientific">Coniophora puteana (strain RWD-64-598)</name>
    <name type="common">Brown rot fungus</name>
    <dbReference type="NCBI Taxonomy" id="741705"/>
    <lineage>
        <taxon>Eukaryota</taxon>
        <taxon>Fungi</taxon>
        <taxon>Dikarya</taxon>
        <taxon>Basidiomycota</taxon>
        <taxon>Agaricomycotina</taxon>
        <taxon>Agaricomycetes</taxon>
        <taxon>Agaricomycetidae</taxon>
        <taxon>Boletales</taxon>
        <taxon>Coniophorineae</taxon>
        <taxon>Coniophoraceae</taxon>
        <taxon>Coniophora</taxon>
    </lineage>
</organism>
<evidence type="ECO:0000313" key="2">
    <source>
        <dbReference type="Proteomes" id="UP000053558"/>
    </source>
</evidence>
<dbReference type="AlphaFoldDB" id="A0A5M3N7G9"/>
<accession>A0A5M3N7G9</accession>
<gene>
    <name evidence="1" type="ORF">CONPUDRAFT_87192</name>
</gene>
<dbReference type="Proteomes" id="UP000053558">
    <property type="component" value="Unassembled WGS sequence"/>
</dbReference>
<comment type="caution">
    <text evidence="1">The sequence shown here is derived from an EMBL/GenBank/DDBJ whole genome shotgun (WGS) entry which is preliminary data.</text>
</comment>
<dbReference type="EMBL" id="JH711573">
    <property type="protein sequence ID" value="EIW87400.1"/>
    <property type="molecule type" value="Genomic_DNA"/>
</dbReference>
<dbReference type="GeneID" id="19211166"/>
<proteinExistence type="predicted"/>
<dbReference type="RefSeq" id="XP_007763762.1">
    <property type="nucleotide sequence ID" value="XM_007765572.1"/>
</dbReference>
<sequence>MGNSVPNFNPSEAISDPSWIRRLELRTRKGARYESFRRSWPVEAAGFHPLVIPPRLYHLLGCAASYPCTGVCLYDSW</sequence>
<evidence type="ECO:0000313" key="1">
    <source>
        <dbReference type="EMBL" id="EIW87400.1"/>
    </source>
</evidence>
<name>A0A5M3N7G9_CONPW</name>